<protein>
    <submittedName>
        <fullName evidence="2">Uncharacterized protein</fullName>
    </submittedName>
</protein>
<dbReference type="Proteomes" id="UP001500653">
    <property type="component" value="Unassembled WGS sequence"/>
</dbReference>
<feature type="compositionally biased region" description="Low complexity" evidence="1">
    <location>
        <begin position="8"/>
        <end position="17"/>
    </location>
</feature>
<evidence type="ECO:0000256" key="1">
    <source>
        <dbReference type="SAM" id="MobiDB-lite"/>
    </source>
</evidence>
<reference evidence="2 3" key="1">
    <citation type="journal article" date="2019" name="Int. J. Syst. Evol. Microbiol.">
        <title>The Global Catalogue of Microorganisms (GCM) 10K type strain sequencing project: providing services to taxonomists for standard genome sequencing and annotation.</title>
        <authorList>
            <consortium name="The Broad Institute Genomics Platform"/>
            <consortium name="The Broad Institute Genome Sequencing Center for Infectious Disease"/>
            <person name="Wu L."/>
            <person name="Ma J."/>
        </authorList>
    </citation>
    <scope>NUCLEOTIDE SEQUENCE [LARGE SCALE GENOMIC DNA]</scope>
    <source>
        <strain evidence="2 3">JCM 13023</strain>
    </source>
</reference>
<gene>
    <name evidence="2" type="ORF">GCM10009676_03190</name>
</gene>
<dbReference type="EMBL" id="BAAALN010000001">
    <property type="protein sequence ID" value="GAA1224863.1"/>
    <property type="molecule type" value="Genomic_DNA"/>
</dbReference>
<accession>A0ABN1VWS4</accession>
<feature type="region of interest" description="Disordered" evidence="1">
    <location>
        <begin position="1"/>
        <end position="23"/>
    </location>
</feature>
<evidence type="ECO:0000313" key="3">
    <source>
        <dbReference type="Proteomes" id="UP001500653"/>
    </source>
</evidence>
<sequence length="51" mass="5321">MRYSVRCPGGARPAPAAVTSPAGYPARAGFPHLTGPEIVVAVSEPERESRT</sequence>
<keyword evidence="3" id="KW-1185">Reference proteome</keyword>
<proteinExistence type="predicted"/>
<name>A0ABN1VWS4_9PSEU</name>
<comment type="caution">
    <text evidence="2">The sequence shown here is derived from an EMBL/GenBank/DDBJ whole genome shotgun (WGS) entry which is preliminary data.</text>
</comment>
<organism evidence="2 3">
    <name type="scientific">Prauserella halophila</name>
    <dbReference type="NCBI Taxonomy" id="185641"/>
    <lineage>
        <taxon>Bacteria</taxon>
        <taxon>Bacillati</taxon>
        <taxon>Actinomycetota</taxon>
        <taxon>Actinomycetes</taxon>
        <taxon>Pseudonocardiales</taxon>
        <taxon>Pseudonocardiaceae</taxon>
        <taxon>Prauserella</taxon>
    </lineage>
</organism>
<evidence type="ECO:0000313" key="2">
    <source>
        <dbReference type="EMBL" id="GAA1224863.1"/>
    </source>
</evidence>